<dbReference type="RefSeq" id="WP_182162400.1">
    <property type="nucleotide sequence ID" value="NZ_JACFXV010000038.1"/>
</dbReference>
<keyword evidence="3" id="KW-1185">Reference proteome</keyword>
<feature type="transmembrane region" description="Helical" evidence="1">
    <location>
        <begin position="75"/>
        <end position="96"/>
    </location>
</feature>
<dbReference type="Proteomes" id="UP000541109">
    <property type="component" value="Unassembled WGS sequence"/>
</dbReference>
<feature type="transmembrane region" description="Helical" evidence="1">
    <location>
        <begin position="108"/>
        <end position="126"/>
    </location>
</feature>
<keyword evidence="1" id="KW-0812">Transmembrane</keyword>
<evidence type="ECO:0008006" key="4">
    <source>
        <dbReference type="Google" id="ProtNLM"/>
    </source>
</evidence>
<protein>
    <recommendedName>
        <fullName evidence="4">Yip1 domain-containing protein</fullName>
    </recommendedName>
</protein>
<feature type="transmembrane region" description="Helical" evidence="1">
    <location>
        <begin position="169"/>
        <end position="191"/>
    </location>
</feature>
<evidence type="ECO:0000256" key="1">
    <source>
        <dbReference type="SAM" id="Phobius"/>
    </source>
</evidence>
<accession>A0A839AB09</accession>
<keyword evidence="1" id="KW-0472">Membrane</keyword>
<sequence>MLTGEEIRRSFFAAWALFKGQPEGMRDFDLSVTGFWRSFLVYFLLLPPFFLSALAERKLIFENGRRLTGDYTDGLFFTSQAVGATVDWLLLPTVLLALARPLGIQRGYVPFVIARNWSSLVAAIAYTVPALLYLIGILSAGLMIFLTFVAMVVVLRYRYFIARVALDAPVGLAVGVVALDFLLSVMIGVMLSRITGI</sequence>
<comment type="caution">
    <text evidence="2">The sequence shown here is derived from an EMBL/GenBank/DDBJ whole genome shotgun (WGS) entry which is preliminary data.</text>
</comment>
<feature type="transmembrane region" description="Helical" evidence="1">
    <location>
        <begin position="132"/>
        <end position="157"/>
    </location>
</feature>
<evidence type="ECO:0000313" key="3">
    <source>
        <dbReference type="Proteomes" id="UP000541109"/>
    </source>
</evidence>
<reference evidence="2 3" key="1">
    <citation type="submission" date="2020-07" db="EMBL/GenBank/DDBJ databases">
        <title>Stappia sp., F7233, whole genome shotgun sequencing project.</title>
        <authorList>
            <person name="Jiang S."/>
            <person name="Liu Z.W."/>
            <person name="Du Z.J."/>
        </authorList>
    </citation>
    <scope>NUCLEOTIDE SEQUENCE [LARGE SCALE GENOMIC DNA]</scope>
    <source>
        <strain evidence="2 3">F7233</strain>
    </source>
</reference>
<feature type="transmembrane region" description="Helical" evidence="1">
    <location>
        <begin position="35"/>
        <end position="55"/>
    </location>
</feature>
<name>A0A839AB09_9HYPH</name>
<proteinExistence type="predicted"/>
<gene>
    <name evidence="2" type="ORF">H2509_03650</name>
</gene>
<keyword evidence="1" id="KW-1133">Transmembrane helix</keyword>
<evidence type="ECO:0000313" key="2">
    <source>
        <dbReference type="EMBL" id="MBA5776214.1"/>
    </source>
</evidence>
<organism evidence="2 3">
    <name type="scientific">Stappia albiluteola</name>
    <dbReference type="NCBI Taxonomy" id="2758565"/>
    <lineage>
        <taxon>Bacteria</taxon>
        <taxon>Pseudomonadati</taxon>
        <taxon>Pseudomonadota</taxon>
        <taxon>Alphaproteobacteria</taxon>
        <taxon>Hyphomicrobiales</taxon>
        <taxon>Stappiaceae</taxon>
        <taxon>Stappia</taxon>
    </lineage>
</organism>
<dbReference type="AlphaFoldDB" id="A0A839AB09"/>
<dbReference type="EMBL" id="JACFXV010000038">
    <property type="protein sequence ID" value="MBA5776214.1"/>
    <property type="molecule type" value="Genomic_DNA"/>
</dbReference>